<dbReference type="GO" id="GO:0002183">
    <property type="term" value="P:cytoplasmic translational initiation"/>
    <property type="evidence" value="ECO:0007669"/>
    <property type="project" value="TreeGrafter"/>
</dbReference>
<dbReference type="OrthoDB" id="10267031at2759"/>
<reference evidence="3 4" key="1">
    <citation type="submission" date="2017-03" db="EMBL/GenBank/DDBJ databases">
        <title>WGS assembly of Porphyra umbilicalis.</title>
        <authorList>
            <person name="Brawley S.H."/>
            <person name="Blouin N.A."/>
            <person name="Ficko-Blean E."/>
            <person name="Wheeler G.L."/>
            <person name="Lohr M."/>
            <person name="Goodson H.V."/>
            <person name="Jenkins J.W."/>
            <person name="Blaby-Haas C.E."/>
            <person name="Helliwell K.E."/>
            <person name="Chan C."/>
            <person name="Marriage T."/>
            <person name="Bhattacharya D."/>
            <person name="Klein A.S."/>
            <person name="Badis Y."/>
            <person name="Brodie J."/>
            <person name="Cao Y."/>
            <person name="Collen J."/>
            <person name="Dittami S.M."/>
            <person name="Gachon C.M."/>
            <person name="Green B.R."/>
            <person name="Karpowicz S."/>
            <person name="Kim J.W."/>
            <person name="Kudahl U."/>
            <person name="Lin S."/>
            <person name="Michel G."/>
            <person name="Mittag M."/>
            <person name="Olson B.J."/>
            <person name="Pangilinan J."/>
            <person name="Peng Y."/>
            <person name="Qiu H."/>
            <person name="Shu S."/>
            <person name="Singer J.T."/>
            <person name="Smith A.G."/>
            <person name="Sprecher B.N."/>
            <person name="Wagner V."/>
            <person name="Wang W."/>
            <person name="Wang Z.-Y."/>
            <person name="Yan J."/>
            <person name="Yarish C."/>
            <person name="Zoeuner-Riek S."/>
            <person name="Zhuang Y."/>
            <person name="Zou Y."/>
            <person name="Lindquist E.A."/>
            <person name="Grimwood J."/>
            <person name="Barry K."/>
            <person name="Rokhsar D.S."/>
            <person name="Schmutz J."/>
            <person name="Stiller J.W."/>
            <person name="Grossman A.R."/>
            <person name="Prochnik S.E."/>
        </authorList>
    </citation>
    <scope>NUCLEOTIDE SEQUENCE [LARGE SCALE GENOMIC DNA]</scope>
    <source>
        <strain evidence="3">4086291</strain>
    </source>
</reference>
<dbReference type="PANTHER" id="PTHR15350:SF2">
    <property type="entry name" value="EUKARYOTIC TRANSLATION INITIATION FACTOR 3 SUBUNIT M"/>
    <property type="match status" value="1"/>
</dbReference>
<gene>
    <name evidence="3" type="ORF">BU14_0060s0010</name>
</gene>
<dbReference type="InterPro" id="IPR000717">
    <property type="entry name" value="PCI_dom"/>
</dbReference>
<evidence type="ECO:0000313" key="3">
    <source>
        <dbReference type="EMBL" id="OSX80043.1"/>
    </source>
</evidence>
<dbReference type="GO" id="GO:0005852">
    <property type="term" value="C:eukaryotic translation initiation factor 3 complex"/>
    <property type="evidence" value="ECO:0007669"/>
    <property type="project" value="TreeGrafter"/>
</dbReference>
<accession>A0A1X6PH80</accession>
<dbReference type="PANTHER" id="PTHR15350">
    <property type="entry name" value="COP9 SIGNALOSOME COMPLEX SUBUNIT 7/DENDRITIC CELL PROTEIN GA17"/>
    <property type="match status" value="1"/>
</dbReference>
<evidence type="ECO:0000256" key="1">
    <source>
        <dbReference type="ARBA" id="ARBA00008482"/>
    </source>
</evidence>
<evidence type="ECO:0000259" key="2">
    <source>
        <dbReference type="PROSITE" id="PS50250"/>
    </source>
</evidence>
<evidence type="ECO:0000313" key="4">
    <source>
        <dbReference type="Proteomes" id="UP000218209"/>
    </source>
</evidence>
<name>A0A1X6PH80_PORUM</name>
<dbReference type="AlphaFoldDB" id="A0A1X6PH80"/>
<dbReference type="Pfam" id="PF01399">
    <property type="entry name" value="PCI"/>
    <property type="match status" value="1"/>
</dbReference>
<comment type="similarity">
    <text evidence="1">Belongs to the CSN7/EIF3M family. CSN7 subfamily.</text>
</comment>
<dbReference type="EMBL" id="KV918781">
    <property type="protein sequence ID" value="OSX80043.1"/>
    <property type="molecule type" value="Genomic_DNA"/>
</dbReference>
<organism evidence="3 4">
    <name type="scientific">Porphyra umbilicalis</name>
    <name type="common">Purple laver</name>
    <name type="synonym">Red alga</name>
    <dbReference type="NCBI Taxonomy" id="2786"/>
    <lineage>
        <taxon>Eukaryota</taxon>
        <taxon>Rhodophyta</taxon>
        <taxon>Bangiophyceae</taxon>
        <taxon>Bangiales</taxon>
        <taxon>Bangiaceae</taxon>
        <taxon>Porphyra</taxon>
    </lineage>
</organism>
<feature type="domain" description="PCI" evidence="2">
    <location>
        <begin position="1"/>
        <end position="72"/>
    </location>
</feature>
<sequence>MDVDAAVHKMRRLSVTSLGLNSQQLTYDAIAAALDVPAGEVEEWFIRAIGLDLIDAKTNQLERTVAVHRSTQRSFRKEEWRPLSERINM</sequence>
<dbReference type="InterPro" id="IPR045237">
    <property type="entry name" value="COPS7/eIF3m"/>
</dbReference>
<keyword evidence="4" id="KW-1185">Reference proteome</keyword>
<dbReference type="Proteomes" id="UP000218209">
    <property type="component" value="Unassembled WGS sequence"/>
</dbReference>
<protein>
    <recommendedName>
        <fullName evidence="2">PCI domain-containing protein</fullName>
    </recommendedName>
</protein>
<dbReference type="SMART" id="SM00088">
    <property type="entry name" value="PINT"/>
    <property type="match status" value="1"/>
</dbReference>
<dbReference type="PROSITE" id="PS50250">
    <property type="entry name" value="PCI"/>
    <property type="match status" value="1"/>
</dbReference>
<proteinExistence type="inferred from homology"/>